<keyword evidence="2" id="KW-1185">Reference proteome</keyword>
<dbReference type="RefSeq" id="WP_265674943.1">
    <property type="nucleotide sequence ID" value="NZ_JAKRRY010000011.1"/>
</dbReference>
<accession>A0A9X3CPY5</accession>
<dbReference type="AlphaFoldDB" id="A0A9X3CPY5"/>
<organism evidence="1 2">
    <name type="scientific">Vibrio qingdaonensis</name>
    <dbReference type="NCBI Taxonomy" id="2829491"/>
    <lineage>
        <taxon>Bacteria</taxon>
        <taxon>Pseudomonadati</taxon>
        <taxon>Pseudomonadota</taxon>
        <taxon>Gammaproteobacteria</taxon>
        <taxon>Vibrionales</taxon>
        <taxon>Vibrionaceae</taxon>
        <taxon>Vibrio</taxon>
    </lineage>
</organism>
<gene>
    <name evidence="1" type="ORF">MD535_10245</name>
</gene>
<protein>
    <submittedName>
        <fullName evidence="1">Uncharacterized protein</fullName>
    </submittedName>
</protein>
<evidence type="ECO:0000313" key="1">
    <source>
        <dbReference type="EMBL" id="MCW8346380.1"/>
    </source>
</evidence>
<comment type="caution">
    <text evidence="1">The sequence shown here is derived from an EMBL/GenBank/DDBJ whole genome shotgun (WGS) entry which is preliminary data.</text>
</comment>
<proteinExistence type="predicted"/>
<evidence type="ECO:0000313" key="2">
    <source>
        <dbReference type="Proteomes" id="UP001155587"/>
    </source>
</evidence>
<dbReference type="Proteomes" id="UP001155587">
    <property type="component" value="Unassembled WGS sequence"/>
</dbReference>
<name>A0A9X3CPY5_9VIBR</name>
<sequence length="179" mass="20477">MSPLETHLRSLNVEQIAVIASHSTRFSELCARENALFEHAKANKPETPDLGIMLGLFTKLNIESLTSLDAHSNQIHTMQQSFEDKLGKDQAQIFKLPVLDELILITHVWLYVQGCLGMDYSLANDHAAQTSQVISQFSENGIDEQRVAFTESYYLGVRYFEANRPPATGWKRWFEKWFN</sequence>
<reference evidence="1" key="1">
    <citation type="submission" date="2022-02" db="EMBL/GenBank/DDBJ databases">
        <title>Vibrio sp. nov, a new bacterium isolated from seawater.</title>
        <authorList>
            <person name="Yuan Y."/>
        </authorList>
    </citation>
    <scope>NUCLEOTIDE SEQUENCE</scope>
    <source>
        <strain evidence="1">ZSDZ65</strain>
    </source>
</reference>
<dbReference type="EMBL" id="JAKRRY010000011">
    <property type="protein sequence ID" value="MCW8346380.1"/>
    <property type="molecule type" value="Genomic_DNA"/>
</dbReference>